<dbReference type="AlphaFoldDB" id="A0A5N5JRB9"/>
<evidence type="ECO:0000313" key="1">
    <source>
        <dbReference type="EMBL" id="KAB5521692.1"/>
    </source>
</evidence>
<organism evidence="1 2">
    <name type="scientific">Salix brachista</name>
    <dbReference type="NCBI Taxonomy" id="2182728"/>
    <lineage>
        <taxon>Eukaryota</taxon>
        <taxon>Viridiplantae</taxon>
        <taxon>Streptophyta</taxon>
        <taxon>Embryophyta</taxon>
        <taxon>Tracheophyta</taxon>
        <taxon>Spermatophyta</taxon>
        <taxon>Magnoliopsida</taxon>
        <taxon>eudicotyledons</taxon>
        <taxon>Gunneridae</taxon>
        <taxon>Pentapetalae</taxon>
        <taxon>rosids</taxon>
        <taxon>fabids</taxon>
        <taxon>Malpighiales</taxon>
        <taxon>Salicaceae</taxon>
        <taxon>Saliceae</taxon>
        <taxon>Salix</taxon>
    </lineage>
</organism>
<gene>
    <name evidence="1" type="ORF">DKX38_026011</name>
</gene>
<dbReference type="EMBL" id="VDCV01000016">
    <property type="protein sequence ID" value="KAB5521692.1"/>
    <property type="molecule type" value="Genomic_DNA"/>
</dbReference>
<proteinExistence type="predicted"/>
<protein>
    <submittedName>
        <fullName evidence="1">Uncharacterized protein</fullName>
    </submittedName>
</protein>
<sequence length="143" mass="15745">MRPFPYITSLSSSSPKLALSPHSRILKTQRKMGNCLRHESQDFSGLDMKEKAMNDIDEEGLLGDNSTPDFTSCSSTTTSAASSTKVKIKISKKQLEELIGKVQVKELSVQQILSMLLMNGGGNDGSYDAHQLSWRPNLQSIPE</sequence>
<name>A0A5N5JRB9_9ROSI</name>
<evidence type="ECO:0000313" key="2">
    <source>
        <dbReference type="Proteomes" id="UP000326939"/>
    </source>
</evidence>
<reference evidence="2" key="1">
    <citation type="journal article" date="2019" name="Gigascience">
        <title>De novo genome assembly of the endangered Acer yangbiense, a plant species with extremely small populations endemic to Yunnan Province, China.</title>
        <authorList>
            <person name="Yang J."/>
            <person name="Wariss H.M."/>
            <person name="Tao L."/>
            <person name="Zhang R."/>
            <person name="Yun Q."/>
            <person name="Hollingsworth P."/>
            <person name="Dao Z."/>
            <person name="Luo G."/>
            <person name="Guo H."/>
            <person name="Ma Y."/>
            <person name="Sun W."/>
        </authorList>
    </citation>
    <scope>NUCLEOTIDE SEQUENCE [LARGE SCALE GENOMIC DNA]</scope>
    <source>
        <strain evidence="2">cv. br00</strain>
    </source>
</reference>
<keyword evidence="2" id="KW-1185">Reference proteome</keyword>
<dbReference type="PANTHER" id="PTHR33647">
    <property type="entry name" value="OS01G0793900 PROTEIN"/>
    <property type="match status" value="1"/>
</dbReference>
<dbReference type="Proteomes" id="UP000326939">
    <property type="component" value="Chromosome 16"/>
</dbReference>
<comment type="caution">
    <text evidence="1">The sequence shown here is derived from an EMBL/GenBank/DDBJ whole genome shotgun (WGS) entry which is preliminary data.</text>
</comment>
<accession>A0A5N5JRB9</accession>
<dbReference type="PANTHER" id="PTHR33647:SF5">
    <property type="entry name" value="OS01G0793900 PROTEIN"/>
    <property type="match status" value="1"/>
</dbReference>